<dbReference type="InterPro" id="IPR003265">
    <property type="entry name" value="HhH-GPD_domain"/>
</dbReference>
<evidence type="ECO:0000256" key="6">
    <source>
        <dbReference type="ARBA" id="ARBA00023239"/>
    </source>
</evidence>
<dbReference type="GO" id="GO:0008534">
    <property type="term" value="F:oxidized purine nucleobase lesion DNA N-glycosylase activity"/>
    <property type="evidence" value="ECO:0007669"/>
    <property type="project" value="InterPro"/>
</dbReference>
<dbReference type="EC" id="4.2.99.18" evidence="2"/>
<dbReference type="InterPro" id="IPR011257">
    <property type="entry name" value="DNA_glycosylase"/>
</dbReference>
<name>A0A9D5LZZ0_9FIRM</name>
<evidence type="ECO:0000256" key="9">
    <source>
        <dbReference type="ARBA" id="ARBA00044632"/>
    </source>
</evidence>
<accession>A0A9D5LZZ0</accession>
<dbReference type="RefSeq" id="WP_226392651.1">
    <property type="nucleotide sequence ID" value="NZ_JADCKB010000011.1"/>
</dbReference>
<dbReference type="GO" id="GO:0003684">
    <property type="term" value="F:damaged DNA binding"/>
    <property type="evidence" value="ECO:0007669"/>
    <property type="project" value="InterPro"/>
</dbReference>
<dbReference type="PANTHER" id="PTHR10242:SF2">
    <property type="entry name" value="N-GLYCOSYLASE_DNA LYASE"/>
    <property type="match status" value="1"/>
</dbReference>
<evidence type="ECO:0000256" key="5">
    <source>
        <dbReference type="ARBA" id="ARBA00023204"/>
    </source>
</evidence>
<dbReference type="GO" id="GO:0140078">
    <property type="term" value="F:class I DNA-(apurinic or apyrimidinic site) endonuclease activity"/>
    <property type="evidence" value="ECO:0007669"/>
    <property type="project" value="UniProtKB-EC"/>
</dbReference>
<dbReference type="AlphaFoldDB" id="A0A9D5LZZ0"/>
<dbReference type="Pfam" id="PF07934">
    <property type="entry name" value="OGG_N"/>
    <property type="match status" value="1"/>
</dbReference>
<evidence type="ECO:0000256" key="2">
    <source>
        <dbReference type="ARBA" id="ARBA00012720"/>
    </source>
</evidence>
<dbReference type="Proteomes" id="UP000806542">
    <property type="component" value="Unassembled WGS sequence"/>
</dbReference>
<sequence>MICLKNHEFSPKATFECGQCFRWTADDKGYVGIAGGRACRIRDGRLECPEEDNAFWRSYFCLDMDYSAMKAFLLEQDPTLEPCLDYGQGLRILRQDLWETVISFILSANNNIPRIKKMIEGLCKKFGEPIAFEDKILYSFPSTQCIAGLKCSDLAALKLGYRDRYVMDAAVFMASHADSIAWQQLSAEEARQTLMQIKGVGRKVADCILLFALGCYDVFPQDVWIRRIMGQVYQTPERSTQEFAQQKYGYYRGFAQQYLFYYYRNHAGKIQG</sequence>
<keyword evidence="3" id="KW-0227">DNA damage</keyword>
<dbReference type="Gene3D" id="3.30.310.260">
    <property type="match status" value="1"/>
</dbReference>
<evidence type="ECO:0000256" key="1">
    <source>
        <dbReference type="ARBA" id="ARBA00010679"/>
    </source>
</evidence>
<dbReference type="InterPro" id="IPR012904">
    <property type="entry name" value="OGG_N"/>
</dbReference>
<reference evidence="11" key="1">
    <citation type="submission" date="2020-10" db="EMBL/GenBank/DDBJ databases">
        <title>ChiBAC.</title>
        <authorList>
            <person name="Zenner C."/>
            <person name="Hitch T.C.A."/>
            <person name="Clavel T."/>
        </authorList>
    </citation>
    <scope>NUCLEOTIDE SEQUENCE</scope>
    <source>
        <strain evidence="11">DSM 107454</strain>
    </source>
</reference>
<dbReference type="Gene3D" id="1.10.1670.10">
    <property type="entry name" value="Helix-hairpin-Helix base-excision DNA repair enzymes (C-terminal)"/>
    <property type="match status" value="1"/>
</dbReference>
<keyword evidence="4" id="KW-0378">Hydrolase</keyword>
<evidence type="ECO:0000256" key="8">
    <source>
        <dbReference type="ARBA" id="ARBA00023295"/>
    </source>
</evidence>
<evidence type="ECO:0000256" key="3">
    <source>
        <dbReference type="ARBA" id="ARBA00022763"/>
    </source>
</evidence>
<organism evidence="11 12">
    <name type="scientific">Ructibacterium gallinarum</name>
    <dbReference type="NCBI Taxonomy" id="2779355"/>
    <lineage>
        <taxon>Bacteria</taxon>
        <taxon>Bacillati</taxon>
        <taxon>Bacillota</taxon>
        <taxon>Clostridia</taxon>
        <taxon>Eubacteriales</taxon>
        <taxon>Oscillospiraceae</taxon>
        <taxon>Ructibacterium</taxon>
    </lineage>
</organism>
<feature type="domain" description="HhH-GPD" evidence="10">
    <location>
        <begin position="106"/>
        <end position="264"/>
    </location>
</feature>
<evidence type="ECO:0000313" key="11">
    <source>
        <dbReference type="EMBL" id="MBE5040102.1"/>
    </source>
</evidence>
<dbReference type="Gene3D" id="1.10.340.30">
    <property type="entry name" value="Hypothetical protein, domain 2"/>
    <property type="match status" value="1"/>
</dbReference>
<comment type="similarity">
    <text evidence="1">Belongs to the type-1 OGG1 family.</text>
</comment>
<dbReference type="GO" id="GO:0006289">
    <property type="term" value="P:nucleotide-excision repair"/>
    <property type="evidence" value="ECO:0007669"/>
    <property type="project" value="InterPro"/>
</dbReference>
<keyword evidence="8" id="KW-0326">Glycosidase</keyword>
<dbReference type="SMART" id="SM00478">
    <property type="entry name" value="ENDO3c"/>
    <property type="match status" value="1"/>
</dbReference>
<dbReference type="InterPro" id="IPR023170">
    <property type="entry name" value="HhH_base_excis_C"/>
</dbReference>
<dbReference type="InterPro" id="IPR052054">
    <property type="entry name" value="Oxidative_DNA_repair_enzyme"/>
</dbReference>
<evidence type="ECO:0000256" key="4">
    <source>
        <dbReference type="ARBA" id="ARBA00022801"/>
    </source>
</evidence>
<evidence type="ECO:0000256" key="7">
    <source>
        <dbReference type="ARBA" id="ARBA00023268"/>
    </source>
</evidence>
<proteinExistence type="inferred from homology"/>
<comment type="caution">
    <text evidence="11">The sequence shown here is derived from an EMBL/GenBank/DDBJ whole genome shotgun (WGS) entry which is preliminary data.</text>
</comment>
<evidence type="ECO:0000259" key="10">
    <source>
        <dbReference type="SMART" id="SM00478"/>
    </source>
</evidence>
<gene>
    <name evidence="11" type="ORF">INF28_06470</name>
</gene>
<dbReference type="PANTHER" id="PTHR10242">
    <property type="entry name" value="8-OXOGUANINE DNA GLYCOSYLASE"/>
    <property type="match status" value="1"/>
</dbReference>
<keyword evidence="12" id="KW-1185">Reference proteome</keyword>
<dbReference type="SUPFAM" id="SSF48150">
    <property type="entry name" value="DNA-glycosylase"/>
    <property type="match status" value="1"/>
</dbReference>
<dbReference type="Pfam" id="PF00730">
    <property type="entry name" value="HhH-GPD"/>
    <property type="match status" value="1"/>
</dbReference>
<protein>
    <recommendedName>
        <fullName evidence="2">DNA-(apurinic or apyrimidinic site) lyase</fullName>
        <ecNumber evidence="2">4.2.99.18</ecNumber>
    </recommendedName>
</protein>
<keyword evidence="5" id="KW-0234">DNA repair</keyword>
<keyword evidence="6" id="KW-0456">Lyase</keyword>
<dbReference type="SUPFAM" id="SSF55945">
    <property type="entry name" value="TATA-box binding protein-like"/>
    <property type="match status" value="1"/>
</dbReference>
<dbReference type="EMBL" id="JADCKB010000011">
    <property type="protein sequence ID" value="MBE5040102.1"/>
    <property type="molecule type" value="Genomic_DNA"/>
</dbReference>
<dbReference type="CDD" id="cd00056">
    <property type="entry name" value="ENDO3c"/>
    <property type="match status" value="1"/>
</dbReference>
<evidence type="ECO:0000313" key="12">
    <source>
        <dbReference type="Proteomes" id="UP000806542"/>
    </source>
</evidence>
<comment type="catalytic activity">
    <reaction evidence="9">
        <text>2'-deoxyribonucleotide-(2'-deoxyribose 5'-phosphate)-2'-deoxyribonucleotide-DNA = a 3'-end 2'-deoxyribonucleotide-(2,3-dehydro-2,3-deoxyribose 5'-phosphate)-DNA + a 5'-end 5'-phospho-2'-deoxyribonucleoside-DNA + H(+)</text>
        <dbReference type="Rhea" id="RHEA:66592"/>
        <dbReference type="Rhea" id="RHEA-COMP:13180"/>
        <dbReference type="Rhea" id="RHEA-COMP:16897"/>
        <dbReference type="Rhea" id="RHEA-COMP:17067"/>
        <dbReference type="ChEBI" id="CHEBI:15378"/>
        <dbReference type="ChEBI" id="CHEBI:136412"/>
        <dbReference type="ChEBI" id="CHEBI:157695"/>
        <dbReference type="ChEBI" id="CHEBI:167181"/>
        <dbReference type="EC" id="4.2.99.18"/>
    </reaction>
</comment>
<dbReference type="GO" id="GO:0006284">
    <property type="term" value="P:base-excision repair"/>
    <property type="evidence" value="ECO:0007669"/>
    <property type="project" value="InterPro"/>
</dbReference>
<keyword evidence="7" id="KW-0511">Multifunctional enzyme</keyword>